<comment type="caution">
    <text evidence="2">The sequence shown here is derived from an EMBL/GenBank/DDBJ whole genome shotgun (WGS) entry which is preliminary data.</text>
</comment>
<dbReference type="Proteomes" id="UP001244297">
    <property type="component" value="Unassembled WGS sequence"/>
</dbReference>
<feature type="domain" description="YhaN AAA" evidence="1">
    <location>
        <begin position="1"/>
        <end position="206"/>
    </location>
</feature>
<dbReference type="Gene3D" id="3.40.50.300">
    <property type="entry name" value="P-loop containing nucleotide triphosphate hydrolases"/>
    <property type="match status" value="2"/>
</dbReference>
<protein>
    <submittedName>
        <fullName evidence="2">AAA family ATPase</fullName>
    </submittedName>
</protein>
<dbReference type="EMBL" id="JAUFPT010000061">
    <property type="protein sequence ID" value="MDN3572682.1"/>
    <property type="molecule type" value="Genomic_DNA"/>
</dbReference>
<dbReference type="Pfam" id="PF13514">
    <property type="entry name" value="AAA_27"/>
    <property type="match status" value="1"/>
</dbReference>
<keyword evidence="3" id="KW-1185">Reference proteome</keyword>
<dbReference type="PANTHER" id="PTHR41259">
    <property type="entry name" value="DOUBLE-STRAND BREAK REPAIR RAD50 ATPASE, PUTATIVE-RELATED"/>
    <property type="match status" value="1"/>
</dbReference>
<dbReference type="InterPro" id="IPR038734">
    <property type="entry name" value="YhaN_AAA"/>
</dbReference>
<evidence type="ECO:0000313" key="3">
    <source>
        <dbReference type="Proteomes" id="UP001244297"/>
    </source>
</evidence>
<dbReference type="RefSeq" id="WP_238289963.1">
    <property type="nucleotide sequence ID" value="NZ_BPQS01000019.1"/>
</dbReference>
<dbReference type="PANTHER" id="PTHR41259:SF1">
    <property type="entry name" value="DOUBLE-STRAND BREAK REPAIR RAD50 ATPASE, PUTATIVE-RELATED"/>
    <property type="match status" value="1"/>
</dbReference>
<organism evidence="2 3">
    <name type="scientific">Methylobacterium longum</name>
    <dbReference type="NCBI Taxonomy" id="767694"/>
    <lineage>
        <taxon>Bacteria</taxon>
        <taxon>Pseudomonadati</taxon>
        <taxon>Pseudomonadota</taxon>
        <taxon>Alphaproteobacteria</taxon>
        <taxon>Hyphomicrobiales</taxon>
        <taxon>Methylobacteriaceae</taxon>
        <taxon>Methylobacterium</taxon>
    </lineage>
</organism>
<sequence length="1158" mass="124538">MRLIRLALERYGAFTDRVVEFRPDARLHVVLGANEAGKSTALAAVTDLLFGFEKSTRYAFLHDMPQLRLGADIAAVDGRRLTFRRRKGNSRTLIDAAEAPLPDDVLAPFLGGISRTVFCRAFGLDASSLRAGGREMVDVEGEVGASLFAAGSGLRGLTDLQAALDQEADGIFAPRQAKHRTFYQALERHETARKAIRDKGVRTGDWRALNDEIAAAAGQLDGVREEQKAMAVARARLERLKRVRPILAEIDALDARMSAENGLVEAEPTWIERLGAALERCRGAESAVEGTGSALARARAEAEAVPVEPGLTLRADEILAAFSGTNAYEKGGADLPRIEGDAHKVGLELERLRARIGAPDVAALEADQPTDAARARIERLIRDHRALSAAEEQLAHDLAATCAERDRLAREVEAAGATHDPTPLREALRPLARLHERVAALETLDATIQREAALLRNGAARLSPPIPDLAALVRMPLPAQETVARFRGLLDGKIRERERSADQRDVARRQVAVTRDRVREREAGRPVATRERVEALRDTRDATFAPLRDALASGRAVAAAQIAAYEAARRDADRLADARGDDAARVAAHAADLERLAAEEADLAAAEEDLAGICAEIAEGEAAWREAWRPAGIVPASPAEMAAWLTEVEGLIEAEQRLADQRIGRGRVWAGIEAARSPIADLGARAGLEPAPALEIGEALERLEARVATLASRWEANLQTGGALRAARAAAERLDAARTGLEAKRAAWRTEWIEALQPLALGGTARPEEAEGALEAWRTVPDRLAERAALDRRSAGLRRDMEAFRCGAAALIEALAPDLAGTPPTGAVRTLHARLVAAQAREARRAELDRRREEAEGADRAAGERRDAALAALSRQVAEALPNLETASMVEVEILFDRLSARERLRAELLRLRGSLAGAGDGLPEADLRGDLAALPPEAIEAELARLALEAEALGERGQIVFADRDRAERRRAELEGGTGAEPALAERKAAEADLQSTARSWAVLRFAGLMLGQAMARHRAGQQDPLVARAGALFRALTGGAFSGLAQTYDDADTPRLAGQRAGGGTVAIEGMSEGTRDQLYLALRLAYLEDYAGRAEPAPFIGDDLFSTFDETRTGYGLDALAEIGARVQPILFTHHRHVADLARERLGAAVDVVAL</sequence>
<accession>A0ABT8ASM6</accession>
<gene>
    <name evidence="2" type="ORF">QWZ18_18870</name>
</gene>
<dbReference type="SUPFAM" id="SSF52540">
    <property type="entry name" value="P-loop containing nucleoside triphosphate hydrolases"/>
    <property type="match status" value="1"/>
</dbReference>
<name>A0ABT8ASM6_9HYPH</name>
<proteinExistence type="predicted"/>
<evidence type="ECO:0000259" key="1">
    <source>
        <dbReference type="Pfam" id="PF13514"/>
    </source>
</evidence>
<evidence type="ECO:0000313" key="2">
    <source>
        <dbReference type="EMBL" id="MDN3572682.1"/>
    </source>
</evidence>
<reference evidence="3" key="1">
    <citation type="journal article" date="2019" name="Int. J. Syst. Evol. Microbiol.">
        <title>The Global Catalogue of Microorganisms (GCM) 10K type strain sequencing project: providing services to taxonomists for standard genome sequencing and annotation.</title>
        <authorList>
            <consortium name="The Broad Institute Genomics Platform"/>
            <consortium name="The Broad Institute Genome Sequencing Center for Infectious Disease"/>
            <person name="Wu L."/>
            <person name="Ma J."/>
        </authorList>
    </citation>
    <scope>NUCLEOTIDE SEQUENCE [LARGE SCALE GENOMIC DNA]</scope>
    <source>
        <strain evidence="3">CECT 7806</strain>
    </source>
</reference>
<dbReference type="InterPro" id="IPR027417">
    <property type="entry name" value="P-loop_NTPase"/>
</dbReference>